<evidence type="ECO:0000313" key="10">
    <source>
        <dbReference type="EMBL" id="TWH83543.1"/>
    </source>
</evidence>
<dbReference type="EMBL" id="VLKH01000001">
    <property type="protein sequence ID" value="TWH83543.1"/>
    <property type="molecule type" value="Genomic_DNA"/>
</dbReference>
<dbReference type="GO" id="GO:0003735">
    <property type="term" value="F:structural constituent of ribosome"/>
    <property type="evidence" value="ECO:0007669"/>
    <property type="project" value="InterPro"/>
</dbReference>
<dbReference type="GO" id="GO:1990904">
    <property type="term" value="C:ribonucleoprotein complex"/>
    <property type="evidence" value="ECO:0007669"/>
    <property type="project" value="UniProtKB-KW"/>
</dbReference>
<comment type="function">
    <text evidence="7">Binds to the 23S rRNA.</text>
</comment>
<dbReference type="PROSITE" id="PS00651">
    <property type="entry name" value="RIBOSOMAL_L9"/>
    <property type="match status" value="1"/>
</dbReference>
<comment type="caution">
    <text evidence="10">The sequence shown here is derived from an EMBL/GenBank/DDBJ whole genome shotgun (WGS) entry which is preliminary data.</text>
</comment>
<evidence type="ECO:0000256" key="6">
    <source>
        <dbReference type="ARBA" id="ARBA00035292"/>
    </source>
</evidence>
<dbReference type="InterPro" id="IPR020594">
    <property type="entry name" value="Ribosomal_bL9_bac/chp"/>
</dbReference>
<keyword evidence="2 7" id="KW-0699">rRNA-binding</keyword>
<evidence type="ECO:0000256" key="2">
    <source>
        <dbReference type="ARBA" id="ARBA00022730"/>
    </source>
</evidence>
<evidence type="ECO:0000259" key="9">
    <source>
        <dbReference type="PROSITE" id="PS00651"/>
    </source>
</evidence>
<dbReference type="HAMAP" id="MF_00503">
    <property type="entry name" value="Ribosomal_bL9"/>
    <property type="match status" value="1"/>
</dbReference>
<evidence type="ECO:0000256" key="1">
    <source>
        <dbReference type="ARBA" id="ARBA00010605"/>
    </source>
</evidence>
<dbReference type="InterPro" id="IPR036791">
    <property type="entry name" value="Ribosomal_bL9_C_sf"/>
</dbReference>
<dbReference type="Proteomes" id="UP000315343">
    <property type="component" value="Unassembled WGS sequence"/>
</dbReference>
<feature type="coiled-coil region" evidence="8">
    <location>
        <begin position="37"/>
        <end position="78"/>
    </location>
</feature>
<dbReference type="Gene3D" id="3.40.5.10">
    <property type="entry name" value="Ribosomal protein L9, N-terminal domain"/>
    <property type="match status" value="1"/>
</dbReference>
<dbReference type="InterPro" id="IPR009027">
    <property type="entry name" value="Ribosomal_bL9/RNase_H1_N"/>
</dbReference>
<evidence type="ECO:0000256" key="7">
    <source>
        <dbReference type="HAMAP-Rule" id="MF_00503"/>
    </source>
</evidence>
<dbReference type="GO" id="GO:0006412">
    <property type="term" value="P:translation"/>
    <property type="evidence" value="ECO:0007669"/>
    <property type="project" value="UniProtKB-UniRule"/>
</dbReference>
<evidence type="ECO:0000256" key="5">
    <source>
        <dbReference type="ARBA" id="ARBA00023274"/>
    </source>
</evidence>
<accession>A0A562JKQ2</accession>
<dbReference type="InterPro" id="IPR020069">
    <property type="entry name" value="Ribosomal_bL9_C"/>
</dbReference>
<keyword evidence="4 7" id="KW-0689">Ribosomal protein</keyword>
<sequence length="148" mass="16782">MKVILLEDVKNVGKKGTIINAKDGYARNFLFPKNLAIEANDVNLKNLENAKKQKEAKEKEILEEAKQLEEKLMQITIVIKTKTGENGKLFGSITTKELAEILEKDHGFVFDKKKLELDDTIKSVGEYFVKVRLHPTVNAKVKVIVTEK</sequence>
<keyword evidence="11" id="KW-1185">Reference proteome</keyword>
<gene>
    <name evidence="7" type="primary">rplI</name>
    <name evidence="10" type="ORF">LY60_00153</name>
</gene>
<proteinExistence type="inferred from homology"/>
<keyword evidence="8" id="KW-0175">Coiled coil</keyword>
<evidence type="ECO:0000313" key="11">
    <source>
        <dbReference type="Proteomes" id="UP000315343"/>
    </source>
</evidence>
<feature type="domain" description="Ribosomal protein L9" evidence="9">
    <location>
        <begin position="13"/>
        <end position="40"/>
    </location>
</feature>
<dbReference type="GO" id="GO:0005840">
    <property type="term" value="C:ribosome"/>
    <property type="evidence" value="ECO:0007669"/>
    <property type="project" value="UniProtKB-KW"/>
</dbReference>
<dbReference type="SUPFAM" id="SSF55653">
    <property type="entry name" value="Ribosomal protein L9 C-domain"/>
    <property type="match status" value="1"/>
</dbReference>
<name>A0A562JKQ2_9FIRM</name>
<dbReference type="SUPFAM" id="SSF55658">
    <property type="entry name" value="L9 N-domain-like"/>
    <property type="match status" value="1"/>
</dbReference>
<dbReference type="RefSeq" id="WP_145078611.1">
    <property type="nucleotide sequence ID" value="NZ_DAMBUX010000007.1"/>
</dbReference>
<protein>
    <recommendedName>
        <fullName evidence="6 7">Large ribosomal subunit protein bL9</fullName>
    </recommendedName>
</protein>
<evidence type="ECO:0000256" key="3">
    <source>
        <dbReference type="ARBA" id="ARBA00022884"/>
    </source>
</evidence>
<dbReference type="NCBIfam" id="TIGR00158">
    <property type="entry name" value="L9"/>
    <property type="match status" value="1"/>
</dbReference>
<dbReference type="PANTHER" id="PTHR21368">
    <property type="entry name" value="50S RIBOSOMAL PROTEIN L9"/>
    <property type="match status" value="1"/>
</dbReference>
<dbReference type="Pfam" id="PF01281">
    <property type="entry name" value="Ribosomal_L9_N"/>
    <property type="match status" value="1"/>
</dbReference>
<dbReference type="Pfam" id="PF03948">
    <property type="entry name" value="Ribosomal_L9_C"/>
    <property type="match status" value="1"/>
</dbReference>
<dbReference type="OrthoDB" id="9788336at2"/>
<organism evidence="10 11">
    <name type="scientific">Sedimentibacter saalensis</name>
    <dbReference type="NCBI Taxonomy" id="130788"/>
    <lineage>
        <taxon>Bacteria</taxon>
        <taxon>Bacillati</taxon>
        <taxon>Bacillota</taxon>
        <taxon>Tissierellia</taxon>
        <taxon>Sedimentibacter</taxon>
    </lineage>
</organism>
<evidence type="ECO:0000256" key="8">
    <source>
        <dbReference type="SAM" id="Coils"/>
    </source>
</evidence>
<keyword evidence="3 7" id="KW-0694">RNA-binding</keyword>
<comment type="similarity">
    <text evidence="1 7">Belongs to the bacterial ribosomal protein bL9 family.</text>
</comment>
<dbReference type="InterPro" id="IPR036935">
    <property type="entry name" value="Ribosomal_bL9_N_sf"/>
</dbReference>
<dbReference type="Gene3D" id="3.10.430.100">
    <property type="entry name" value="Ribosomal protein L9, C-terminal domain"/>
    <property type="match status" value="1"/>
</dbReference>
<evidence type="ECO:0000256" key="4">
    <source>
        <dbReference type="ARBA" id="ARBA00022980"/>
    </source>
</evidence>
<dbReference type="GO" id="GO:0019843">
    <property type="term" value="F:rRNA binding"/>
    <property type="evidence" value="ECO:0007669"/>
    <property type="project" value="UniProtKB-UniRule"/>
</dbReference>
<dbReference type="FunFam" id="3.40.5.10:FF:000002">
    <property type="entry name" value="50S ribosomal protein L9"/>
    <property type="match status" value="1"/>
</dbReference>
<keyword evidence="5 7" id="KW-0687">Ribonucleoprotein</keyword>
<reference evidence="10 11" key="1">
    <citation type="submission" date="2019-07" db="EMBL/GenBank/DDBJ databases">
        <title>Genomic Encyclopedia of Type Strains, Phase I: the one thousand microbial genomes (KMG-I) project.</title>
        <authorList>
            <person name="Kyrpides N."/>
        </authorList>
    </citation>
    <scope>NUCLEOTIDE SEQUENCE [LARGE SCALE GENOMIC DNA]</scope>
    <source>
        <strain evidence="10 11">DSM 13558</strain>
    </source>
</reference>
<dbReference type="InterPro" id="IPR020070">
    <property type="entry name" value="Ribosomal_bL9_N"/>
</dbReference>
<dbReference type="AlphaFoldDB" id="A0A562JKQ2"/>
<dbReference type="InterPro" id="IPR000244">
    <property type="entry name" value="Ribosomal_bL9"/>
</dbReference>